<dbReference type="RefSeq" id="WP_382384762.1">
    <property type="nucleotide sequence ID" value="NZ_JBHMEZ010000032.1"/>
</dbReference>
<keyword evidence="2" id="KW-1185">Reference proteome</keyword>
<sequence>MNKTKEKYKRNIDSINDAVISFCDKLKFQSGSDGEIDLYKLMQVYLNDNEKRKQINEILFQFKTNSHNRILKNGERWDVIFMRENITGQFERVHIDYELDKPLELSDSIMYNGELVRVSGVEDLEDERIHKVYIANRC</sequence>
<accession>A0ABV5F6R7</accession>
<proteinExistence type="predicted"/>
<comment type="caution">
    <text evidence="1">The sequence shown here is derived from an EMBL/GenBank/DDBJ whole genome shotgun (WGS) entry which is preliminary data.</text>
</comment>
<organism evidence="1 2">
    <name type="scientific">Formosa undariae</name>
    <dbReference type="NCBI Taxonomy" id="1325436"/>
    <lineage>
        <taxon>Bacteria</taxon>
        <taxon>Pseudomonadati</taxon>
        <taxon>Bacteroidota</taxon>
        <taxon>Flavobacteriia</taxon>
        <taxon>Flavobacteriales</taxon>
        <taxon>Flavobacteriaceae</taxon>
        <taxon>Formosa</taxon>
    </lineage>
</organism>
<dbReference type="Proteomes" id="UP001589605">
    <property type="component" value="Unassembled WGS sequence"/>
</dbReference>
<dbReference type="EMBL" id="JBHMEZ010000032">
    <property type="protein sequence ID" value="MFB9055069.1"/>
    <property type="molecule type" value="Genomic_DNA"/>
</dbReference>
<evidence type="ECO:0000313" key="1">
    <source>
        <dbReference type="EMBL" id="MFB9055069.1"/>
    </source>
</evidence>
<gene>
    <name evidence="1" type="ORF">ACFFVB_18455</name>
</gene>
<name>A0ABV5F6R7_9FLAO</name>
<evidence type="ECO:0000313" key="2">
    <source>
        <dbReference type="Proteomes" id="UP001589605"/>
    </source>
</evidence>
<reference evidence="1 2" key="1">
    <citation type="submission" date="2024-09" db="EMBL/GenBank/DDBJ databases">
        <authorList>
            <person name="Sun Q."/>
            <person name="Mori K."/>
        </authorList>
    </citation>
    <scope>NUCLEOTIDE SEQUENCE [LARGE SCALE GENOMIC DNA]</scope>
    <source>
        <strain evidence="1 2">CECT 8286</strain>
    </source>
</reference>
<protein>
    <submittedName>
        <fullName evidence="1">Uncharacterized protein</fullName>
    </submittedName>
</protein>